<dbReference type="EMBL" id="JAYKXN010000003">
    <property type="protein sequence ID" value="KAK7300285.1"/>
    <property type="molecule type" value="Genomic_DNA"/>
</dbReference>
<accession>A0AAN9JJC3</accession>
<protein>
    <submittedName>
        <fullName evidence="2">Uncharacterized protein</fullName>
    </submittedName>
</protein>
<dbReference type="AlphaFoldDB" id="A0AAN9JJC3"/>
<reference evidence="2 3" key="1">
    <citation type="submission" date="2024-01" db="EMBL/GenBank/DDBJ databases">
        <title>The genomes of 5 underutilized Papilionoideae crops provide insights into root nodulation and disease resistance.</title>
        <authorList>
            <person name="Yuan L."/>
        </authorList>
    </citation>
    <scope>NUCLEOTIDE SEQUENCE [LARGE SCALE GENOMIC DNA]</scope>
    <source>
        <strain evidence="2">LY-2023</strain>
        <tissue evidence="2">Leaf</tissue>
    </source>
</reference>
<evidence type="ECO:0000256" key="1">
    <source>
        <dbReference type="SAM" id="MobiDB-lite"/>
    </source>
</evidence>
<organism evidence="2 3">
    <name type="scientific">Clitoria ternatea</name>
    <name type="common">Butterfly pea</name>
    <dbReference type="NCBI Taxonomy" id="43366"/>
    <lineage>
        <taxon>Eukaryota</taxon>
        <taxon>Viridiplantae</taxon>
        <taxon>Streptophyta</taxon>
        <taxon>Embryophyta</taxon>
        <taxon>Tracheophyta</taxon>
        <taxon>Spermatophyta</taxon>
        <taxon>Magnoliopsida</taxon>
        <taxon>eudicotyledons</taxon>
        <taxon>Gunneridae</taxon>
        <taxon>Pentapetalae</taxon>
        <taxon>rosids</taxon>
        <taxon>fabids</taxon>
        <taxon>Fabales</taxon>
        <taxon>Fabaceae</taxon>
        <taxon>Papilionoideae</taxon>
        <taxon>50 kb inversion clade</taxon>
        <taxon>NPAAA clade</taxon>
        <taxon>indigoferoid/millettioid clade</taxon>
        <taxon>Phaseoleae</taxon>
        <taxon>Clitoria</taxon>
    </lineage>
</organism>
<proteinExistence type="predicted"/>
<evidence type="ECO:0000313" key="2">
    <source>
        <dbReference type="EMBL" id="KAK7300285.1"/>
    </source>
</evidence>
<keyword evidence="3" id="KW-1185">Reference proteome</keyword>
<sequence>MQWGCHLQGYSDLERMTCIGQITFLPIGWKSSHVWGNVSDDSGQGYGGGGNNSSSNGGSEDDNAVMMTGTTLYNLQLNNQLLVCVCVFSTLPLQKEC</sequence>
<feature type="region of interest" description="Disordered" evidence="1">
    <location>
        <begin position="41"/>
        <end position="63"/>
    </location>
</feature>
<evidence type="ECO:0000313" key="3">
    <source>
        <dbReference type="Proteomes" id="UP001359559"/>
    </source>
</evidence>
<name>A0AAN9JJC3_CLITE</name>
<gene>
    <name evidence="2" type="ORF">RJT34_11127</name>
</gene>
<comment type="caution">
    <text evidence="2">The sequence shown here is derived from an EMBL/GenBank/DDBJ whole genome shotgun (WGS) entry which is preliminary data.</text>
</comment>
<dbReference type="Proteomes" id="UP001359559">
    <property type="component" value="Unassembled WGS sequence"/>
</dbReference>